<evidence type="ECO:0000256" key="3">
    <source>
        <dbReference type="RuleBase" id="RU003476"/>
    </source>
</evidence>
<sequence length="170" mass="19036">MPTKNTGLDKEENHIHTTYGNRTRVRVCGFLVKDDRFLMVGHAMAGPEKFFWAPPGGGVNFGEHLEDALVREFREETGLSVVVGRMLFLHEFIELPLHAVEIFFEIKAFDGTLVKGSDPEHAVHQQLIDQVAFLSLDELHALPAGSAHEVMSRLHAVADIYELYGVTGRQ</sequence>
<protein>
    <recommendedName>
        <fullName evidence="4">Nudix hydrolase domain-containing protein</fullName>
    </recommendedName>
</protein>
<reference evidence="5" key="1">
    <citation type="submission" date="2021-04" db="EMBL/GenBank/DDBJ databases">
        <authorList>
            <person name="Rodrigo-Torres L."/>
            <person name="Arahal R. D."/>
            <person name="Lucena T."/>
        </authorList>
    </citation>
    <scope>NUCLEOTIDE SEQUENCE</scope>
    <source>
        <strain evidence="5">CECT 9275</strain>
    </source>
</reference>
<proteinExistence type="inferred from homology"/>
<comment type="cofactor">
    <cofactor evidence="1">
        <name>Mg(2+)</name>
        <dbReference type="ChEBI" id="CHEBI:18420"/>
    </cofactor>
</comment>
<dbReference type="Pfam" id="PF00293">
    <property type="entry name" value="NUDIX"/>
    <property type="match status" value="1"/>
</dbReference>
<comment type="similarity">
    <text evidence="3">Belongs to the Nudix hydrolase family.</text>
</comment>
<comment type="caution">
    <text evidence="5">The sequence shown here is derived from an EMBL/GenBank/DDBJ whole genome shotgun (WGS) entry which is preliminary data.</text>
</comment>
<dbReference type="PRINTS" id="PR00502">
    <property type="entry name" value="NUDIXFAMILY"/>
</dbReference>
<evidence type="ECO:0000313" key="6">
    <source>
        <dbReference type="Proteomes" id="UP000680038"/>
    </source>
</evidence>
<dbReference type="PROSITE" id="PS51462">
    <property type="entry name" value="NUDIX"/>
    <property type="match status" value="1"/>
</dbReference>
<dbReference type="AlphaFoldDB" id="A0A916NBZ7"/>
<dbReference type="PROSITE" id="PS00893">
    <property type="entry name" value="NUDIX_BOX"/>
    <property type="match status" value="1"/>
</dbReference>
<dbReference type="CDD" id="cd18880">
    <property type="entry name" value="NUDIX_ADPRase"/>
    <property type="match status" value="1"/>
</dbReference>
<dbReference type="Gene3D" id="3.90.79.10">
    <property type="entry name" value="Nucleoside Triphosphate Pyrophosphohydrolase"/>
    <property type="match status" value="1"/>
</dbReference>
<dbReference type="InterPro" id="IPR015797">
    <property type="entry name" value="NUDIX_hydrolase-like_dom_sf"/>
</dbReference>
<dbReference type="RefSeq" id="WP_229252726.1">
    <property type="nucleotide sequence ID" value="NZ_CAJRAF010000002.1"/>
</dbReference>
<dbReference type="PANTHER" id="PTHR43046:SF16">
    <property type="entry name" value="ADP-RIBOSE PYROPHOSPHATASE YJHB-RELATED"/>
    <property type="match status" value="1"/>
</dbReference>
<feature type="domain" description="Nudix hydrolase" evidence="4">
    <location>
        <begin position="21"/>
        <end position="156"/>
    </location>
</feature>
<dbReference type="PANTHER" id="PTHR43046">
    <property type="entry name" value="GDP-MANNOSE MANNOSYL HYDROLASE"/>
    <property type="match status" value="1"/>
</dbReference>
<evidence type="ECO:0000256" key="1">
    <source>
        <dbReference type="ARBA" id="ARBA00001946"/>
    </source>
</evidence>
<dbReference type="EMBL" id="CAJRAF010000002">
    <property type="protein sequence ID" value="CAG4998689.1"/>
    <property type="molecule type" value="Genomic_DNA"/>
</dbReference>
<accession>A0A916NBZ7</accession>
<dbReference type="GO" id="GO:0016787">
    <property type="term" value="F:hydrolase activity"/>
    <property type="evidence" value="ECO:0007669"/>
    <property type="project" value="UniProtKB-KW"/>
</dbReference>
<keyword evidence="2 3" id="KW-0378">Hydrolase</keyword>
<evidence type="ECO:0000313" key="5">
    <source>
        <dbReference type="EMBL" id="CAG4998689.1"/>
    </source>
</evidence>
<dbReference type="InterPro" id="IPR020084">
    <property type="entry name" value="NUDIX_hydrolase_CS"/>
</dbReference>
<evidence type="ECO:0000259" key="4">
    <source>
        <dbReference type="PROSITE" id="PS51462"/>
    </source>
</evidence>
<dbReference type="InterPro" id="IPR020476">
    <property type="entry name" value="Nudix_hydrolase"/>
</dbReference>
<gene>
    <name evidence="5" type="ORF">DYBT9275_02058</name>
</gene>
<dbReference type="SUPFAM" id="SSF55811">
    <property type="entry name" value="Nudix"/>
    <property type="match status" value="1"/>
</dbReference>
<organism evidence="5 6">
    <name type="scientific">Dyadobacter helix</name>
    <dbReference type="NCBI Taxonomy" id="2822344"/>
    <lineage>
        <taxon>Bacteria</taxon>
        <taxon>Pseudomonadati</taxon>
        <taxon>Bacteroidota</taxon>
        <taxon>Cytophagia</taxon>
        <taxon>Cytophagales</taxon>
        <taxon>Spirosomataceae</taxon>
        <taxon>Dyadobacter</taxon>
    </lineage>
</organism>
<dbReference type="Proteomes" id="UP000680038">
    <property type="component" value="Unassembled WGS sequence"/>
</dbReference>
<name>A0A916NBZ7_9BACT</name>
<keyword evidence="6" id="KW-1185">Reference proteome</keyword>
<dbReference type="InterPro" id="IPR000086">
    <property type="entry name" value="NUDIX_hydrolase_dom"/>
</dbReference>
<evidence type="ECO:0000256" key="2">
    <source>
        <dbReference type="ARBA" id="ARBA00022801"/>
    </source>
</evidence>